<sequence>MATTNISALLLGELQALSTEARRKHPEIKEAAERVIVIMRGIKATDSAGISAELAKSDDVVSPFLLGCKSNNHKLVAASVQCLQQLVSHQAVSPRSIREALGTLNTVSHLGMDIQVKILQMVLPLVTMYDGCVFGETLVEALHLCLALQRSRDLIVNNTAAAILRQVVVAVFDRVVAEDREHADDDAIDSGQCDTTAADMSRRYAKDAYFVLQDLCLLAAGSDSIFIRVDSVDQGLVLDLIESVLTNHAAVITRHTAMVQILRERLAPFIVSFFADKAPFMLAVRCIRIVWLFIRDLHDGLAPECEVFLSIIARLIDPGAGSGAAKAAASTRRQSISAQHPVAMQPSKTITGSGFPLFYRVLAVEVARLTLQDPRLLCQLYAQYDGRGAEGGDRDDCHVVADIVAAVAK</sequence>
<dbReference type="GO" id="GO:0015031">
    <property type="term" value="P:protein transport"/>
    <property type="evidence" value="ECO:0007669"/>
    <property type="project" value="UniProtKB-KW"/>
</dbReference>
<keyword evidence="6" id="KW-1185">Reference proteome</keyword>
<gene>
    <name evidence="5" type="primary">MON2_2</name>
    <name evidence="5" type="ORF">LPJ61_006625</name>
</gene>
<evidence type="ECO:0000313" key="5">
    <source>
        <dbReference type="EMBL" id="KAJ1718446.1"/>
    </source>
</evidence>
<organism evidence="5 6">
    <name type="scientific">Coemansia biformis</name>
    <dbReference type="NCBI Taxonomy" id="1286918"/>
    <lineage>
        <taxon>Eukaryota</taxon>
        <taxon>Fungi</taxon>
        <taxon>Fungi incertae sedis</taxon>
        <taxon>Zoopagomycota</taxon>
        <taxon>Kickxellomycotina</taxon>
        <taxon>Kickxellomycetes</taxon>
        <taxon>Kickxellales</taxon>
        <taxon>Kickxellaceae</taxon>
        <taxon>Coemansia</taxon>
    </lineage>
</organism>
<evidence type="ECO:0000256" key="2">
    <source>
        <dbReference type="ARBA" id="ARBA00022927"/>
    </source>
</evidence>
<accession>A0A9W7XSE1</accession>
<reference evidence="5" key="1">
    <citation type="submission" date="2022-07" db="EMBL/GenBank/DDBJ databases">
        <title>Phylogenomic reconstructions and comparative analyses of Kickxellomycotina fungi.</title>
        <authorList>
            <person name="Reynolds N.K."/>
            <person name="Stajich J.E."/>
            <person name="Barry K."/>
            <person name="Grigoriev I.V."/>
            <person name="Crous P."/>
            <person name="Smith M.E."/>
        </authorList>
    </citation>
    <scope>NUCLEOTIDE SEQUENCE</scope>
    <source>
        <strain evidence="5">BCRC 34381</strain>
    </source>
</reference>
<feature type="domain" description="Mon2/Sec7/BIG1-like HUS" evidence="3">
    <location>
        <begin position="204"/>
        <end position="386"/>
    </location>
</feature>
<proteinExistence type="predicted"/>
<keyword evidence="1" id="KW-0813">Transport</keyword>
<comment type="caution">
    <text evidence="5">The sequence shown here is derived from an EMBL/GenBank/DDBJ whole genome shotgun (WGS) entry which is preliminary data.</text>
</comment>
<protein>
    <submittedName>
        <fullName evidence="5">Endocytosis and vacuole integrity protein</fullName>
    </submittedName>
</protein>
<keyword evidence="2" id="KW-0653">Protein transport</keyword>
<dbReference type="Pfam" id="PF16213">
    <property type="entry name" value="DCB"/>
    <property type="match status" value="1"/>
</dbReference>
<evidence type="ECO:0000259" key="4">
    <source>
        <dbReference type="Pfam" id="PF16213"/>
    </source>
</evidence>
<name>A0A9W7XSE1_9FUNG</name>
<feature type="non-terminal residue" evidence="5">
    <location>
        <position position="409"/>
    </location>
</feature>
<evidence type="ECO:0000313" key="6">
    <source>
        <dbReference type="Proteomes" id="UP001143981"/>
    </source>
</evidence>
<dbReference type="Proteomes" id="UP001143981">
    <property type="component" value="Unassembled WGS sequence"/>
</dbReference>
<dbReference type="AlphaFoldDB" id="A0A9W7XSE1"/>
<dbReference type="OrthoDB" id="294853at2759"/>
<feature type="domain" description="Mon2/Sec7/BIG1-like dimerisation and cyclophilin-binding" evidence="4">
    <location>
        <begin position="6"/>
        <end position="179"/>
    </location>
</feature>
<dbReference type="InterPro" id="IPR032629">
    <property type="entry name" value="DCB_dom"/>
</dbReference>
<dbReference type="Pfam" id="PF12783">
    <property type="entry name" value="Sec7-like_HUS"/>
    <property type="match status" value="1"/>
</dbReference>
<evidence type="ECO:0000259" key="3">
    <source>
        <dbReference type="Pfam" id="PF12783"/>
    </source>
</evidence>
<dbReference type="GO" id="GO:0005794">
    <property type="term" value="C:Golgi apparatus"/>
    <property type="evidence" value="ECO:0007669"/>
    <property type="project" value="UniProtKB-ARBA"/>
</dbReference>
<dbReference type="InterPro" id="IPR032691">
    <property type="entry name" value="Mon2/Sec7/BIG1-like_HUS"/>
</dbReference>
<evidence type="ECO:0000256" key="1">
    <source>
        <dbReference type="ARBA" id="ARBA00022448"/>
    </source>
</evidence>
<dbReference type="EMBL" id="JANBOI010003454">
    <property type="protein sequence ID" value="KAJ1718446.1"/>
    <property type="molecule type" value="Genomic_DNA"/>
</dbReference>